<evidence type="ECO:0000313" key="2">
    <source>
        <dbReference type="Proteomes" id="UP000299102"/>
    </source>
</evidence>
<sequence length="79" mass="9030">MVPRSACSLNSHAYPSYSALSYRPTGQRINNKAEIKESSNLKEKNAWPEAERAFVAQTLSWHTPSVRQERIGYEAEKDF</sequence>
<proteinExistence type="predicted"/>
<protein>
    <submittedName>
        <fullName evidence="1">Uncharacterized protein</fullName>
    </submittedName>
</protein>
<accession>A0A4C1UFT7</accession>
<dbReference type="EMBL" id="BGZK01000168">
    <property type="protein sequence ID" value="GBP25010.1"/>
    <property type="molecule type" value="Genomic_DNA"/>
</dbReference>
<evidence type="ECO:0000313" key="1">
    <source>
        <dbReference type="EMBL" id="GBP25010.1"/>
    </source>
</evidence>
<keyword evidence="2" id="KW-1185">Reference proteome</keyword>
<name>A0A4C1UFT7_EUMVA</name>
<dbReference type="Proteomes" id="UP000299102">
    <property type="component" value="Unassembled WGS sequence"/>
</dbReference>
<gene>
    <name evidence="1" type="ORF">EVAR_94305_1</name>
</gene>
<organism evidence="1 2">
    <name type="scientific">Eumeta variegata</name>
    <name type="common">Bagworm moth</name>
    <name type="synonym">Eumeta japonica</name>
    <dbReference type="NCBI Taxonomy" id="151549"/>
    <lineage>
        <taxon>Eukaryota</taxon>
        <taxon>Metazoa</taxon>
        <taxon>Ecdysozoa</taxon>
        <taxon>Arthropoda</taxon>
        <taxon>Hexapoda</taxon>
        <taxon>Insecta</taxon>
        <taxon>Pterygota</taxon>
        <taxon>Neoptera</taxon>
        <taxon>Endopterygota</taxon>
        <taxon>Lepidoptera</taxon>
        <taxon>Glossata</taxon>
        <taxon>Ditrysia</taxon>
        <taxon>Tineoidea</taxon>
        <taxon>Psychidae</taxon>
        <taxon>Oiketicinae</taxon>
        <taxon>Eumeta</taxon>
    </lineage>
</organism>
<reference evidence="1 2" key="1">
    <citation type="journal article" date="2019" name="Commun. Biol.">
        <title>The bagworm genome reveals a unique fibroin gene that provides high tensile strength.</title>
        <authorList>
            <person name="Kono N."/>
            <person name="Nakamura H."/>
            <person name="Ohtoshi R."/>
            <person name="Tomita M."/>
            <person name="Numata K."/>
            <person name="Arakawa K."/>
        </authorList>
    </citation>
    <scope>NUCLEOTIDE SEQUENCE [LARGE SCALE GENOMIC DNA]</scope>
</reference>
<comment type="caution">
    <text evidence="1">The sequence shown here is derived from an EMBL/GenBank/DDBJ whole genome shotgun (WGS) entry which is preliminary data.</text>
</comment>
<dbReference type="AlphaFoldDB" id="A0A4C1UFT7"/>